<dbReference type="SUPFAM" id="SSF48613">
    <property type="entry name" value="Heme oxygenase-like"/>
    <property type="match status" value="1"/>
</dbReference>
<dbReference type="InterPro" id="IPR039068">
    <property type="entry name" value="PqqC-like"/>
</dbReference>
<keyword evidence="1" id="KW-0560">Oxidoreductase</keyword>
<dbReference type="PANTHER" id="PTHR40279:SF3">
    <property type="entry name" value="4-AMINOBENZOATE SYNTHASE"/>
    <property type="match status" value="1"/>
</dbReference>
<dbReference type="Proteomes" id="UP001501231">
    <property type="component" value="Unassembled WGS sequence"/>
</dbReference>
<protein>
    <recommendedName>
        <fullName evidence="4">Iron-containing redox enzyme family protein</fullName>
    </recommendedName>
</protein>
<dbReference type="Gene3D" id="1.20.910.10">
    <property type="entry name" value="Heme oxygenase-like"/>
    <property type="match status" value="1"/>
</dbReference>
<organism evidence="2 3">
    <name type="scientific">Actinomadura vinacea</name>
    <dbReference type="NCBI Taxonomy" id="115336"/>
    <lineage>
        <taxon>Bacteria</taxon>
        <taxon>Bacillati</taxon>
        <taxon>Actinomycetota</taxon>
        <taxon>Actinomycetes</taxon>
        <taxon>Streptosporangiales</taxon>
        <taxon>Thermomonosporaceae</taxon>
        <taxon>Actinomadura</taxon>
    </lineage>
</organism>
<dbReference type="PANTHER" id="PTHR40279">
    <property type="entry name" value="PQQC-LIKE PROTEIN"/>
    <property type="match status" value="1"/>
</dbReference>
<sequence>MSARYEAPIRDLAATTHKHPALDNGFYRHWQSGPLPYEQVSVFAREFYARTVNTSVMVALSVLHTEDLAARVECVKNLYSEYGNGDPEKAHLLLLEQFLADLLTRLGVRQIVPDDLRAAEPLPSTAAFSGGQRALFTDDDQRVVQGALLGQEHLAYSMLVRLYEGVRNYKHLYGEDEFHEACEYFYVHIGEAEKEHKEQAVISAAQVCRTDADFARVQEGFEGFLDLTAGYWSGVHDAMLAA</sequence>
<evidence type="ECO:0000313" key="2">
    <source>
        <dbReference type="EMBL" id="GAA2410095.1"/>
    </source>
</evidence>
<comment type="caution">
    <text evidence="2">The sequence shown here is derived from an EMBL/GenBank/DDBJ whole genome shotgun (WGS) entry which is preliminary data.</text>
</comment>
<dbReference type="SMART" id="SM01236">
    <property type="entry name" value="Haem_oxygenase_2"/>
    <property type="match status" value="1"/>
</dbReference>
<proteinExistence type="predicted"/>
<keyword evidence="3" id="KW-1185">Reference proteome</keyword>
<accession>A0ABP5VUF6</accession>
<evidence type="ECO:0000313" key="3">
    <source>
        <dbReference type="Proteomes" id="UP001501231"/>
    </source>
</evidence>
<dbReference type="EMBL" id="BAAARW010000006">
    <property type="protein sequence ID" value="GAA2410095.1"/>
    <property type="molecule type" value="Genomic_DNA"/>
</dbReference>
<dbReference type="RefSeq" id="WP_344588234.1">
    <property type="nucleotide sequence ID" value="NZ_BAAARW010000006.1"/>
</dbReference>
<reference evidence="3" key="1">
    <citation type="journal article" date="2019" name="Int. J. Syst. Evol. Microbiol.">
        <title>The Global Catalogue of Microorganisms (GCM) 10K type strain sequencing project: providing services to taxonomists for standard genome sequencing and annotation.</title>
        <authorList>
            <consortium name="The Broad Institute Genomics Platform"/>
            <consortium name="The Broad Institute Genome Sequencing Center for Infectious Disease"/>
            <person name="Wu L."/>
            <person name="Ma J."/>
        </authorList>
    </citation>
    <scope>NUCLEOTIDE SEQUENCE [LARGE SCALE GENOMIC DNA]</scope>
    <source>
        <strain evidence="3">JCM 3325</strain>
    </source>
</reference>
<evidence type="ECO:0008006" key="4">
    <source>
        <dbReference type="Google" id="ProtNLM"/>
    </source>
</evidence>
<gene>
    <name evidence="2" type="ORF">GCM10010191_18500</name>
</gene>
<evidence type="ECO:0000256" key="1">
    <source>
        <dbReference type="ARBA" id="ARBA00023002"/>
    </source>
</evidence>
<dbReference type="Pfam" id="PF14518">
    <property type="entry name" value="Haem_oxygenas_2"/>
    <property type="match status" value="1"/>
</dbReference>
<dbReference type="InterPro" id="IPR016084">
    <property type="entry name" value="Haem_Oase-like_multi-hlx"/>
</dbReference>
<name>A0ABP5VUF6_9ACTN</name>